<keyword evidence="2" id="KW-1185">Reference proteome</keyword>
<organism evidence="1 2">
    <name type="scientific">Dibothriocephalus latus</name>
    <name type="common">Fish tapeworm</name>
    <name type="synonym">Diphyllobothrium latum</name>
    <dbReference type="NCBI Taxonomy" id="60516"/>
    <lineage>
        <taxon>Eukaryota</taxon>
        <taxon>Metazoa</taxon>
        <taxon>Spiralia</taxon>
        <taxon>Lophotrochozoa</taxon>
        <taxon>Platyhelminthes</taxon>
        <taxon>Cestoda</taxon>
        <taxon>Eucestoda</taxon>
        <taxon>Diphyllobothriidea</taxon>
        <taxon>Diphyllobothriidae</taxon>
        <taxon>Dibothriocephalus</taxon>
    </lineage>
</organism>
<evidence type="ECO:0000313" key="1">
    <source>
        <dbReference type="EMBL" id="VDN21936.1"/>
    </source>
</evidence>
<dbReference type="OrthoDB" id="417678at2759"/>
<gene>
    <name evidence="1" type="ORF">DILT_LOCUS13937</name>
</gene>
<proteinExistence type="predicted"/>
<dbReference type="EMBL" id="UYRU01072181">
    <property type="protein sequence ID" value="VDN21936.1"/>
    <property type="molecule type" value="Genomic_DNA"/>
</dbReference>
<dbReference type="InterPro" id="IPR027417">
    <property type="entry name" value="P-loop_NTPase"/>
</dbReference>
<accession>A0A3P7PV79</accession>
<dbReference type="Proteomes" id="UP000281553">
    <property type="component" value="Unassembled WGS sequence"/>
</dbReference>
<dbReference type="Gene3D" id="3.40.50.300">
    <property type="entry name" value="P-loop containing nucleotide triphosphate hydrolases"/>
    <property type="match status" value="1"/>
</dbReference>
<evidence type="ECO:0000313" key="2">
    <source>
        <dbReference type="Proteomes" id="UP000281553"/>
    </source>
</evidence>
<reference evidence="1 2" key="1">
    <citation type="submission" date="2018-11" db="EMBL/GenBank/DDBJ databases">
        <authorList>
            <consortium name="Pathogen Informatics"/>
        </authorList>
    </citation>
    <scope>NUCLEOTIDE SEQUENCE [LARGE SCALE GENOMIC DNA]</scope>
</reference>
<name>A0A3P7PV79_DIBLA</name>
<dbReference type="AlphaFoldDB" id="A0A3P7PV79"/>
<sequence length="96" mass="11454">MSRLSQEVTARYPFDPEITWETEEQLEILARDAEEELKDYLRKKLLSKPCQNQGFVLDGYPKTLEQAQLLFGRESELFRLFGQMLVDNRNNWNNNR</sequence>
<protein>
    <submittedName>
        <fullName evidence="1">Uncharacterized protein</fullName>
    </submittedName>
</protein>